<dbReference type="InterPro" id="IPR003439">
    <property type="entry name" value="ABC_transporter-like_ATP-bd"/>
</dbReference>
<dbReference type="GO" id="GO:0016887">
    <property type="term" value="F:ATP hydrolysis activity"/>
    <property type="evidence" value="ECO:0007669"/>
    <property type="project" value="InterPro"/>
</dbReference>
<dbReference type="GO" id="GO:0016829">
    <property type="term" value="F:lyase activity"/>
    <property type="evidence" value="ECO:0007669"/>
    <property type="project" value="UniProtKB-KW"/>
</dbReference>
<dbReference type="InterPro" id="IPR003593">
    <property type="entry name" value="AAA+_ATPase"/>
</dbReference>
<dbReference type="InterPro" id="IPR012700">
    <property type="entry name" value="PhnK"/>
</dbReference>
<dbReference type="PANTHER" id="PTHR42764:SF1">
    <property type="entry name" value="PHOSPHONATES UTILIZATION ATP-BINDING PROTEIN PHNK-RELATED"/>
    <property type="match status" value="1"/>
</dbReference>
<evidence type="ECO:0000256" key="1">
    <source>
        <dbReference type="ARBA" id="ARBA00022741"/>
    </source>
</evidence>
<reference evidence="4" key="1">
    <citation type="submission" date="2020-10" db="EMBL/GenBank/DDBJ databases">
        <title>Sequencing the genomes of 1000 actinobacteria strains.</title>
        <authorList>
            <person name="Klenk H.-P."/>
        </authorList>
    </citation>
    <scope>NUCLEOTIDE SEQUENCE</scope>
    <source>
        <strain evidence="4">DSM 45354</strain>
    </source>
</reference>
<dbReference type="AlphaFoldDB" id="A0A927R8Y9"/>
<dbReference type="Proteomes" id="UP000638648">
    <property type="component" value="Unassembled WGS sequence"/>
</dbReference>
<keyword evidence="4" id="KW-0456">Lyase</keyword>
<dbReference type="GO" id="GO:0005524">
    <property type="term" value="F:ATP binding"/>
    <property type="evidence" value="ECO:0007669"/>
    <property type="project" value="UniProtKB-KW"/>
</dbReference>
<organism evidence="4 5">
    <name type="scientific">Actinopolymorpha pittospori</name>
    <dbReference type="NCBI Taxonomy" id="648752"/>
    <lineage>
        <taxon>Bacteria</taxon>
        <taxon>Bacillati</taxon>
        <taxon>Actinomycetota</taxon>
        <taxon>Actinomycetes</taxon>
        <taxon>Propionibacteriales</taxon>
        <taxon>Actinopolymorphaceae</taxon>
        <taxon>Actinopolymorpha</taxon>
    </lineage>
</organism>
<dbReference type="Gene3D" id="3.40.50.300">
    <property type="entry name" value="P-loop containing nucleotide triphosphate hydrolases"/>
    <property type="match status" value="1"/>
</dbReference>
<dbReference type="PIRSF" id="PIRSF037116">
    <property type="entry name" value="CP_lyase_PhnK"/>
    <property type="match status" value="1"/>
</dbReference>
<keyword evidence="1" id="KW-0547">Nucleotide-binding</keyword>
<dbReference type="Pfam" id="PF00005">
    <property type="entry name" value="ABC_tran"/>
    <property type="match status" value="1"/>
</dbReference>
<feature type="domain" description="ABC transporter" evidence="3">
    <location>
        <begin position="22"/>
        <end position="290"/>
    </location>
</feature>
<gene>
    <name evidence="4" type="ORF">HEB94_004110</name>
</gene>
<dbReference type="CDD" id="cd03257">
    <property type="entry name" value="ABC_NikE_OppD_transporters"/>
    <property type="match status" value="1"/>
</dbReference>
<dbReference type="SUPFAM" id="SSF52540">
    <property type="entry name" value="P-loop containing nucleoside triphosphate hydrolases"/>
    <property type="match status" value="1"/>
</dbReference>
<dbReference type="InterPro" id="IPR027417">
    <property type="entry name" value="P-loop_NTPase"/>
</dbReference>
<comment type="caution">
    <text evidence="4">The sequence shown here is derived from an EMBL/GenBank/DDBJ whole genome shotgun (WGS) entry which is preliminary data.</text>
</comment>
<dbReference type="SMART" id="SM00382">
    <property type="entry name" value="AAA"/>
    <property type="match status" value="1"/>
</dbReference>
<dbReference type="PROSITE" id="PS00211">
    <property type="entry name" value="ABC_TRANSPORTER_1"/>
    <property type="match status" value="1"/>
</dbReference>
<proteinExistence type="predicted"/>
<evidence type="ECO:0000256" key="2">
    <source>
        <dbReference type="ARBA" id="ARBA00022840"/>
    </source>
</evidence>
<dbReference type="PANTHER" id="PTHR42764">
    <property type="entry name" value="PHOSPHONATES UTILIZATION ATP-BINDING PROTEIN PHNK-RELATED"/>
    <property type="match status" value="1"/>
</dbReference>
<dbReference type="PROSITE" id="PS50893">
    <property type="entry name" value="ABC_TRANSPORTER_2"/>
    <property type="match status" value="1"/>
</dbReference>
<protein>
    <submittedName>
        <fullName evidence="4">Phosphonate C-P lyase system protein PhnK</fullName>
    </submittedName>
</protein>
<dbReference type="InterPro" id="IPR017871">
    <property type="entry name" value="ABC_transporter-like_CS"/>
</dbReference>
<name>A0A927R8Y9_9ACTN</name>
<evidence type="ECO:0000259" key="3">
    <source>
        <dbReference type="PROSITE" id="PS50893"/>
    </source>
</evidence>
<keyword evidence="5" id="KW-1185">Reference proteome</keyword>
<accession>A0A927R8Y9</accession>
<evidence type="ECO:0000313" key="5">
    <source>
        <dbReference type="Proteomes" id="UP000638648"/>
    </source>
</evidence>
<sequence length="295" mass="30987">MTLVAEETRPVGSEEAAPAWALKVEGLGRIFGSGGAEAVPGTGPEHDTVISPLTGAVVAAWDVSFEVAPGEALGIVGESGSGKSTVVRCISGDEQASAGAAYLRTVDGGLTNILSLSPAARRKLRVDQVSVVYQDPAAGLDLGVTAGGNVAERLTAAGWRHFGRIRERAGELLTRTEVPLVRMDHLVRTFSGGMRQRVQLAKALANRPPVVLLDEPTTGLDASVAAGVLDLVRSLLEEYGLAALVISHDFSVIEMLTNRVAVMQHGRIVETGLTDQVFEDPQHPYSQRLVAAARG</sequence>
<dbReference type="GO" id="GO:0019700">
    <property type="term" value="P:organic phosphonate catabolic process"/>
    <property type="evidence" value="ECO:0007669"/>
    <property type="project" value="TreeGrafter"/>
</dbReference>
<dbReference type="EMBL" id="JADBEM010000001">
    <property type="protein sequence ID" value="MBE1607262.1"/>
    <property type="molecule type" value="Genomic_DNA"/>
</dbReference>
<keyword evidence="2" id="KW-0067">ATP-binding</keyword>
<dbReference type="RefSeq" id="WP_202896443.1">
    <property type="nucleotide sequence ID" value="NZ_BAABJL010000122.1"/>
</dbReference>
<evidence type="ECO:0000313" key="4">
    <source>
        <dbReference type="EMBL" id="MBE1607262.1"/>
    </source>
</evidence>